<dbReference type="CDD" id="cd05794">
    <property type="entry name" value="S1_EF-P_repeat_2"/>
    <property type="match status" value="1"/>
</dbReference>
<dbReference type="Proteomes" id="UP001212803">
    <property type="component" value="Chromosome"/>
</dbReference>
<gene>
    <name evidence="8 13" type="primary">efp</name>
    <name evidence="13" type="ORF">O0235_01820</name>
</gene>
<evidence type="ECO:0000259" key="11">
    <source>
        <dbReference type="SMART" id="SM00841"/>
    </source>
</evidence>
<evidence type="ECO:0000256" key="5">
    <source>
        <dbReference type="ARBA" id="ARBA00022768"/>
    </source>
</evidence>
<dbReference type="NCBIfam" id="NF001810">
    <property type="entry name" value="PRK00529.1"/>
    <property type="match status" value="1"/>
</dbReference>
<dbReference type="GO" id="GO:0003746">
    <property type="term" value="F:translation elongation factor activity"/>
    <property type="evidence" value="ECO:0007669"/>
    <property type="project" value="UniProtKB-KW"/>
</dbReference>
<comment type="subcellular location">
    <subcellularLocation>
        <location evidence="1 8">Cytoplasm</location>
    </subcellularLocation>
</comment>
<dbReference type="PIRSF" id="PIRSF005901">
    <property type="entry name" value="EF-P"/>
    <property type="match status" value="1"/>
</dbReference>
<dbReference type="SUPFAM" id="SSF50104">
    <property type="entry name" value="Translation proteins SH3-like domain"/>
    <property type="match status" value="1"/>
</dbReference>
<dbReference type="PANTHER" id="PTHR30053">
    <property type="entry name" value="ELONGATION FACTOR P"/>
    <property type="match status" value="1"/>
</dbReference>
<keyword evidence="4 8" id="KW-0963">Cytoplasm</keyword>
<organism evidence="13 14">
    <name type="scientific">Tepidiforma flava</name>
    <dbReference type="NCBI Taxonomy" id="3004094"/>
    <lineage>
        <taxon>Bacteria</taxon>
        <taxon>Bacillati</taxon>
        <taxon>Chloroflexota</taxon>
        <taxon>Tepidiformia</taxon>
        <taxon>Tepidiformales</taxon>
        <taxon>Tepidiformaceae</taxon>
        <taxon>Tepidiforma</taxon>
    </lineage>
</organism>
<evidence type="ECO:0000256" key="10">
    <source>
        <dbReference type="RuleBase" id="RU004389"/>
    </source>
</evidence>
<evidence type="ECO:0000313" key="14">
    <source>
        <dbReference type="Proteomes" id="UP001212803"/>
    </source>
</evidence>
<sequence length="186" mass="20761">MISTGELKKGATIELDGKLYSILDYAHIKMGRGSAQVRIKFRDVRSGAIIEQTFQAGTKFQRARVERREMQYLYNDGEFYYFMNTETFEQIPVSADKVGDAAKYLKENDTCEVVLYGDEVIGVELPITVELVVTDTEPGFKGDTATGGTKPATLETGLVVQVPLFVEPGTKIRVNTETGQYIERVQ</sequence>
<evidence type="ECO:0000256" key="6">
    <source>
        <dbReference type="ARBA" id="ARBA00022917"/>
    </source>
</evidence>
<evidence type="ECO:0000256" key="4">
    <source>
        <dbReference type="ARBA" id="ARBA00022490"/>
    </source>
</evidence>
<proteinExistence type="inferred from homology"/>
<evidence type="ECO:0000256" key="3">
    <source>
        <dbReference type="ARBA" id="ARBA00009479"/>
    </source>
</evidence>
<dbReference type="Gene3D" id="2.30.30.30">
    <property type="match status" value="1"/>
</dbReference>
<reference evidence="13 14" key="1">
    <citation type="journal article" date="2023" name="ISME J.">
        <title>Thermophilic Dehalococcoidia with unusual traits shed light on an unexpected past.</title>
        <authorList>
            <person name="Palmer M."/>
            <person name="Covington J.K."/>
            <person name="Zhou E.M."/>
            <person name="Thomas S.C."/>
            <person name="Habib N."/>
            <person name="Seymour C.O."/>
            <person name="Lai D."/>
            <person name="Johnston J."/>
            <person name="Hashimi A."/>
            <person name="Jiao J.Y."/>
            <person name="Muok A.R."/>
            <person name="Liu L."/>
            <person name="Xian W.D."/>
            <person name="Zhi X.Y."/>
            <person name="Li M.M."/>
            <person name="Silva L.P."/>
            <person name="Bowen B.P."/>
            <person name="Louie K."/>
            <person name="Briegel A."/>
            <person name="Pett-Ridge J."/>
            <person name="Weber P.K."/>
            <person name="Tocheva E.I."/>
            <person name="Woyke T."/>
            <person name="Northen T.R."/>
            <person name="Mayali X."/>
            <person name="Li W.J."/>
            <person name="Hedlund B.P."/>
        </authorList>
    </citation>
    <scope>NUCLEOTIDE SEQUENCE [LARGE SCALE GENOMIC DNA]</scope>
    <source>
        <strain evidence="13 14">YIM 72310</strain>
    </source>
</reference>
<dbReference type="InterPro" id="IPR015365">
    <property type="entry name" value="Elong-fact-P_C"/>
</dbReference>
<dbReference type="EMBL" id="CP115149">
    <property type="protein sequence ID" value="WBL36340.1"/>
    <property type="molecule type" value="Genomic_DNA"/>
</dbReference>
<dbReference type="InterPro" id="IPR012340">
    <property type="entry name" value="NA-bd_OB-fold"/>
</dbReference>
<dbReference type="Gene3D" id="2.40.50.140">
    <property type="entry name" value="Nucleic acid-binding proteins"/>
    <property type="match status" value="2"/>
</dbReference>
<keyword evidence="14" id="KW-1185">Reference proteome</keyword>
<dbReference type="SUPFAM" id="SSF50249">
    <property type="entry name" value="Nucleic acid-binding proteins"/>
    <property type="match status" value="2"/>
</dbReference>
<dbReference type="InterPro" id="IPR008991">
    <property type="entry name" value="Translation_prot_SH3-like_sf"/>
</dbReference>
<dbReference type="CDD" id="cd04470">
    <property type="entry name" value="S1_EF-P_repeat_1"/>
    <property type="match status" value="1"/>
</dbReference>
<evidence type="ECO:0000256" key="8">
    <source>
        <dbReference type="HAMAP-Rule" id="MF_00141"/>
    </source>
</evidence>
<dbReference type="InterPro" id="IPR011768">
    <property type="entry name" value="Transl_elongation_fac_P"/>
</dbReference>
<protein>
    <recommendedName>
        <fullName evidence="8 9">Elongation factor P</fullName>
        <shortName evidence="8">EF-P</shortName>
    </recommendedName>
</protein>
<comment type="function">
    <text evidence="7 8">Involved in peptide bond synthesis. Stimulates efficient translation and peptide-bond synthesis on native or reconstituted 70S ribosomes in vitro. Probably functions indirectly by altering the affinity of the ribosome for aminoacyl-tRNA, thus increasing their reactivity as acceptors for peptidyl transferase.</text>
</comment>
<evidence type="ECO:0000259" key="12">
    <source>
        <dbReference type="SMART" id="SM01185"/>
    </source>
</evidence>
<keyword evidence="6 8" id="KW-0648">Protein biosynthesis</keyword>
<dbReference type="RefSeq" id="WP_270056864.1">
    <property type="nucleotide sequence ID" value="NZ_CP115149.1"/>
</dbReference>
<comment type="similarity">
    <text evidence="3 8 10">Belongs to the elongation factor P family.</text>
</comment>
<dbReference type="PROSITE" id="PS01275">
    <property type="entry name" value="EFP"/>
    <property type="match status" value="1"/>
</dbReference>
<name>A0ABY7M8E2_9CHLR</name>
<dbReference type="Pfam" id="PF01132">
    <property type="entry name" value="EFP"/>
    <property type="match status" value="1"/>
</dbReference>
<evidence type="ECO:0000256" key="1">
    <source>
        <dbReference type="ARBA" id="ARBA00004496"/>
    </source>
</evidence>
<dbReference type="PANTHER" id="PTHR30053:SF12">
    <property type="entry name" value="ELONGATION FACTOR P (EF-P) FAMILY PROTEIN"/>
    <property type="match status" value="1"/>
</dbReference>
<dbReference type="Pfam" id="PF08207">
    <property type="entry name" value="EFP_N"/>
    <property type="match status" value="1"/>
</dbReference>
<feature type="domain" description="Elongation factor P C-terminal" evidence="11">
    <location>
        <begin position="129"/>
        <end position="184"/>
    </location>
</feature>
<dbReference type="Pfam" id="PF09285">
    <property type="entry name" value="Elong-fact-P_C"/>
    <property type="match status" value="1"/>
</dbReference>
<dbReference type="InterPro" id="IPR020599">
    <property type="entry name" value="Transl_elong_fac_P/YeiP"/>
</dbReference>
<evidence type="ECO:0000256" key="9">
    <source>
        <dbReference type="NCBIfam" id="TIGR00038"/>
    </source>
</evidence>
<dbReference type="InterPro" id="IPR001059">
    <property type="entry name" value="Transl_elong_P/YeiP_cen"/>
</dbReference>
<dbReference type="InterPro" id="IPR013185">
    <property type="entry name" value="Transl_elong_KOW-like"/>
</dbReference>
<dbReference type="HAMAP" id="MF_00141">
    <property type="entry name" value="EF_P"/>
    <property type="match status" value="1"/>
</dbReference>
<evidence type="ECO:0000313" key="13">
    <source>
        <dbReference type="EMBL" id="WBL36340.1"/>
    </source>
</evidence>
<dbReference type="SMART" id="SM00841">
    <property type="entry name" value="Elong-fact-P_C"/>
    <property type="match status" value="1"/>
</dbReference>
<evidence type="ECO:0000256" key="7">
    <source>
        <dbReference type="ARBA" id="ARBA00025469"/>
    </source>
</evidence>
<dbReference type="InterPro" id="IPR013852">
    <property type="entry name" value="Transl_elong_P/YeiP_CS"/>
</dbReference>
<dbReference type="SMART" id="SM01185">
    <property type="entry name" value="EFP"/>
    <property type="match status" value="1"/>
</dbReference>
<evidence type="ECO:0000256" key="2">
    <source>
        <dbReference type="ARBA" id="ARBA00004815"/>
    </source>
</evidence>
<dbReference type="NCBIfam" id="TIGR00038">
    <property type="entry name" value="efp"/>
    <property type="match status" value="1"/>
</dbReference>
<accession>A0ABY7M8E2</accession>
<feature type="domain" description="Translation elongation factor P/YeiP central" evidence="12">
    <location>
        <begin position="67"/>
        <end position="121"/>
    </location>
</feature>
<keyword evidence="5 8" id="KW-0251">Elongation factor</keyword>
<dbReference type="InterPro" id="IPR014722">
    <property type="entry name" value="Rib_uL2_dom2"/>
</dbReference>
<comment type="pathway">
    <text evidence="2 8">Protein biosynthesis; polypeptide chain elongation.</text>
</comment>